<dbReference type="KEGG" id="kmn:HW532_02630"/>
<keyword evidence="4" id="KW-1185">Reference proteome</keyword>
<evidence type="ECO:0000313" key="3">
    <source>
        <dbReference type="EMBL" id="QPC45149.1"/>
    </source>
</evidence>
<feature type="signal peptide" evidence="2">
    <location>
        <begin position="1"/>
        <end position="24"/>
    </location>
</feature>
<dbReference type="EMBL" id="CP058214">
    <property type="protein sequence ID" value="QPC45149.1"/>
    <property type="molecule type" value="Genomic_DNA"/>
</dbReference>
<evidence type="ECO:0000313" key="4">
    <source>
        <dbReference type="Proteomes" id="UP000593594"/>
    </source>
</evidence>
<name>A0A7S8HE48_9HYPH</name>
<protein>
    <recommendedName>
        <fullName evidence="5">Nickel/cobalt transporter regulator</fullName>
    </recommendedName>
</protein>
<sequence length="189" mass="19685">MPAAALAVALAVAIPVAASVPALGAPPGGFKIAQGQGQGHGKGNSQKRGRKKPQGHKQGQGQGKGQSQSQSQSRGHGAKQGGQPSAKPGFGNNDRVAVRDYFAGLFEHGRCPPGLAKKHNGCMPPGQVRRWTIGQPLPRDVTFYDLEPALLRQLAPLAPGYRYVRVASDILMIAVGTGMVVSAIENLGR</sequence>
<keyword evidence="2" id="KW-0732">Signal</keyword>
<gene>
    <name evidence="3" type="ORF">HW532_02630</name>
</gene>
<feature type="compositionally biased region" description="Basic residues" evidence="1">
    <location>
        <begin position="45"/>
        <end position="55"/>
    </location>
</feature>
<evidence type="ECO:0000256" key="2">
    <source>
        <dbReference type="SAM" id="SignalP"/>
    </source>
</evidence>
<dbReference type="Proteomes" id="UP000593594">
    <property type="component" value="Chromosome"/>
</dbReference>
<feature type="compositionally biased region" description="Low complexity" evidence="1">
    <location>
        <begin position="65"/>
        <end position="75"/>
    </location>
</feature>
<dbReference type="Gene3D" id="3.10.450.160">
    <property type="entry name" value="inner membrane protein cigr"/>
    <property type="match status" value="1"/>
</dbReference>
<feature type="region of interest" description="Disordered" evidence="1">
    <location>
        <begin position="23"/>
        <end position="93"/>
    </location>
</feature>
<evidence type="ECO:0000256" key="1">
    <source>
        <dbReference type="SAM" id="MobiDB-lite"/>
    </source>
</evidence>
<dbReference type="AlphaFoldDB" id="A0A7S8HE48"/>
<reference evidence="3 4" key="1">
    <citation type="submission" date="2020-06" db="EMBL/GenBank/DDBJ databases">
        <title>Genome sequence of 2 isolates from Red Sea Mangroves.</title>
        <authorList>
            <person name="Sefrji F."/>
            <person name="Michoud G."/>
            <person name="Merlino G."/>
            <person name="Daffonchio D."/>
        </authorList>
    </citation>
    <scope>NUCLEOTIDE SEQUENCE [LARGE SCALE GENOMIC DNA]</scope>
    <source>
        <strain evidence="3 4">R1DC25</strain>
    </source>
</reference>
<evidence type="ECO:0008006" key="5">
    <source>
        <dbReference type="Google" id="ProtNLM"/>
    </source>
</evidence>
<proteinExistence type="predicted"/>
<organism evidence="3 4">
    <name type="scientific">Kaustia mangrovi</name>
    <dbReference type="NCBI Taxonomy" id="2593653"/>
    <lineage>
        <taxon>Bacteria</taxon>
        <taxon>Pseudomonadati</taxon>
        <taxon>Pseudomonadota</taxon>
        <taxon>Alphaproteobacteria</taxon>
        <taxon>Hyphomicrobiales</taxon>
        <taxon>Parvibaculaceae</taxon>
        <taxon>Kaustia</taxon>
    </lineage>
</organism>
<accession>A0A7S8HE48</accession>
<feature type="chain" id="PRO_5032819477" description="Nickel/cobalt transporter regulator" evidence="2">
    <location>
        <begin position="25"/>
        <end position="189"/>
    </location>
</feature>